<name>A0A0V1DQE8_TRIPS</name>
<keyword evidence="1" id="KW-1133">Transmembrane helix</keyword>
<evidence type="ECO:0000256" key="1">
    <source>
        <dbReference type="SAM" id="Phobius"/>
    </source>
</evidence>
<proteinExistence type="predicted"/>
<sequence>MSRLFYYNWQWRRPVVRIPLLVNLLLVKTFLLLDVLVNKAFK</sequence>
<feature type="transmembrane region" description="Helical" evidence="1">
    <location>
        <begin position="20"/>
        <end position="37"/>
    </location>
</feature>
<evidence type="ECO:0000313" key="3">
    <source>
        <dbReference type="Proteomes" id="UP000054632"/>
    </source>
</evidence>
<accession>A0A0V1DQE8</accession>
<gene>
    <name evidence="2" type="ORF">T4A_12512</name>
</gene>
<keyword evidence="1" id="KW-0812">Transmembrane</keyword>
<dbReference type="EMBL" id="JYDR01001260">
    <property type="protein sequence ID" value="KRY63378.1"/>
    <property type="molecule type" value="Genomic_DNA"/>
</dbReference>
<protein>
    <submittedName>
        <fullName evidence="2">Uncharacterized protein</fullName>
    </submittedName>
</protein>
<dbReference type="Proteomes" id="UP000054632">
    <property type="component" value="Unassembled WGS sequence"/>
</dbReference>
<organism evidence="2 3">
    <name type="scientific">Trichinella pseudospiralis</name>
    <name type="common">Parasitic roundworm</name>
    <dbReference type="NCBI Taxonomy" id="6337"/>
    <lineage>
        <taxon>Eukaryota</taxon>
        <taxon>Metazoa</taxon>
        <taxon>Ecdysozoa</taxon>
        <taxon>Nematoda</taxon>
        <taxon>Enoplea</taxon>
        <taxon>Dorylaimia</taxon>
        <taxon>Trichinellida</taxon>
        <taxon>Trichinellidae</taxon>
        <taxon>Trichinella</taxon>
    </lineage>
</organism>
<evidence type="ECO:0000313" key="2">
    <source>
        <dbReference type="EMBL" id="KRY63378.1"/>
    </source>
</evidence>
<dbReference type="AlphaFoldDB" id="A0A0V1DQE8"/>
<comment type="caution">
    <text evidence="2">The sequence shown here is derived from an EMBL/GenBank/DDBJ whole genome shotgun (WGS) entry which is preliminary data.</text>
</comment>
<keyword evidence="1" id="KW-0472">Membrane</keyword>
<reference evidence="2 3" key="1">
    <citation type="submission" date="2015-01" db="EMBL/GenBank/DDBJ databases">
        <title>Evolution of Trichinella species and genotypes.</title>
        <authorList>
            <person name="Korhonen P.K."/>
            <person name="Edoardo P."/>
            <person name="Giuseppe L.R."/>
            <person name="Gasser R.B."/>
        </authorList>
    </citation>
    <scope>NUCLEOTIDE SEQUENCE [LARGE SCALE GENOMIC DNA]</scope>
    <source>
        <strain evidence="2">ISS13</strain>
    </source>
</reference>